<gene>
    <name evidence="1" type="ORF">pVp-1_0091</name>
</gene>
<protein>
    <submittedName>
        <fullName evidence="1">Uncharacterized protein</fullName>
    </submittedName>
</protein>
<dbReference type="RefSeq" id="YP_007007914.1">
    <property type="nucleotide sequence ID" value="NC_019529.1"/>
</dbReference>
<dbReference type="EMBL" id="JQ340389">
    <property type="protein sequence ID" value="AFB83948.1"/>
    <property type="molecule type" value="Genomic_DNA"/>
</dbReference>
<keyword evidence="2" id="KW-1185">Reference proteome</keyword>
<proteinExistence type="predicted"/>
<sequence>MKMVIPQDPIDSLISREDFLKRVEELVQAENVRIIGIALYNVTSINAKAGEHILNAIAKLKPLAMDNPELVEQVIKELHAASTQLTQLAQHFEIEKAMGEKVYATKH</sequence>
<dbReference type="KEGG" id="vg:14013357"/>
<name>H6WXI2_9CAUD</name>
<accession>H6WXI2</accession>
<organism evidence="1 2">
    <name type="scientific">Vibrio phage pVp-1</name>
    <dbReference type="NCBI Taxonomy" id="1150989"/>
    <lineage>
        <taxon>Viruses</taxon>
        <taxon>Duplodnaviria</taxon>
        <taxon>Heunggongvirae</taxon>
        <taxon>Uroviricota</taxon>
        <taxon>Caudoviricetes</taxon>
        <taxon>Demerecviridae</taxon>
        <taxon>Ermolyevavirinae</taxon>
        <taxon>Vipunavirus</taxon>
        <taxon>Vipunavirus pVp1</taxon>
    </lineage>
</organism>
<evidence type="ECO:0000313" key="2">
    <source>
        <dbReference type="Proteomes" id="UP000007520"/>
    </source>
</evidence>
<dbReference type="GeneID" id="14013357"/>
<reference evidence="1 2" key="1">
    <citation type="journal article" date="2012" name="J. Virol.">
        <title>Complete Genome Sequence of a Novel Marine Siphovirus, pVp-1, Infecting Vibrio parahaemolyticus.</title>
        <authorList>
            <person name="Kim J.H."/>
            <person name="Jun J.W."/>
            <person name="Choresca C.H."/>
            <person name="Shin S.P."/>
            <person name="Han J.E."/>
            <person name="Park S.C."/>
        </authorList>
    </citation>
    <scope>NUCLEOTIDE SEQUENCE [LARGE SCALE GENOMIC DNA]</scope>
</reference>
<dbReference type="Proteomes" id="UP000007520">
    <property type="component" value="Segment"/>
</dbReference>
<evidence type="ECO:0000313" key="1">
    <source>
        <dbReference type="EMBL" id="AFB83948.1"/>
    </source>
</evidence>